<dbReference type="Proteomes" id="UP000011281">
    <property type="component" value="Chromosome"/>
</dbReference>
<dbReference type="HOGENOM" id="CLU_3163289_0_0_2"/>
<evidence type="ECO:0000313" key="1">
    <source>
        <dbReference type="EMBL" id="AGE71732.1"/>
    </source>
</evidence>
<dbReference type="AlphaFoldDB" id="M1ISW0"/>
<proteinExistence type="predicted"/>
<reference evidence="1 2" key="1">
    <citation type="journal article" date="2012" name="ISME J.">
        <title>Genomic evidence of rapid, global-scale gene flow in a Sulfolobus species.</title>
        <authorList>
            <person name="Mao D."/>
            <person name="Grogan D."/>
        </authorList>
    </citation>
    <scope>NUCLEOTIDE SEQUENCE [LARGE SCALE GENOMIC DNA]</scope>
    <source>
        <strain evidence="1 2">N8</strain>
    </source>
</reference>
<dbReference type="EMBL" id="CP002817">
    <property type="protein sequence ID" value="AGE71732.1"/>
    <property type="molecule type" value="Genomic_DNA"/>
</dbReference>
<organism evidence="2">
    <name type="scientific">Sulfolobus acidocaldarius N8</name>
    <dbReference type="NCBI Taxonomy" id="1028566"/>
    <lineage>
        <taxon>Archaea</taxon>
        <taxon>Thermoproteota</taxon>
        <taxon>Thermoprotei</taxon>
        <taxon>Sulfolobales</taxon>
        <taxon>Sulfolobaceae</taxon>
        <taxon>Sulfolobus</taxon>
    </lineage>
</organism>
<name>M1ISW0_9CREN</name>
<sequence>MDPLSTRADVNPFPINPRGFIPNIINYNILKIKESEEEIFILTTRKI</sequence>
<dbReference type="PATRIC" id="fig|1028566.6.peg.1754"/>
<dbReference type="KEGG" id="sacn:SacN8_08860"/>
<accession>M1ISW0</accession>
<evidence type="ECO:0000313" key="2">
    <source>
        <dbReference type="Proteomes" id="UP000011281"/>
    </source>
</evidence>
<protein>
    <submittedName>
        <fullName evidence="1">Uncharacterized protein</fullName>
    </submittedName>
</protein>
<gene>
    <name evidence="1" type="ORF">SacN8_08860</name>
</gene>